<name>A0A2P8CCK1_9BACT</name>
<comment type="caution">
    <text evidence="1">The sequence shown here is derived from an EMBL/GenBank/DDBJ whole genome shotgun (WGS) entry which is preliminary data.</text>
</comment>
<evidence type="ECO:0008006" key="3">
    <source>
        <dbReference type="Google" id="ProtNLM"/>
    </source>
</evidence>
<proteinExistence type="predicted"/>
<dbReference type="Proteomes" id="UP000240621">
    <property type="component" value="Unassembled WGS sequence"/>
</dbReference>
<dbReference type="OrthoDB" id="120749at2"/>
<organism evidence="1 2">
    <name type="scientific">Prolixibacter denitrificans</name>
    <dbReference type="NCBI Taxonomy" id="1541063"/>
    <lineage>
        <taxon>Bacteria</taxon>
        <taxon>Pseudomonadati</taxon>
        <taxon>Bacteroidota</taxon>
        <taxon>Bacteroidia</taxon>
        <taxon>Marinilabiliales</taxon>
        <taxon>Prolixibacteraceae</taxon>
        <taxon>Prolixibacter</taxon>
    </lineage>
</organism>
<evidence type="ECO:0000313" key="2">
    <source>
        <dbReference type="Proteomes" id="UP000240621"/>
    </source>
</evidence>
<sequence>MRIMMIVRVPHAKFNAAVGDGSVESKMKTILDETKPEAAYFTELEGLRAVVILANLEKPSMIPALAEPWFLAFEAKVEFHVVMSPEELGQAGLDKIGSRWA</sequence>
<evidence type="ECO:0000313" key="1">
    <source>
        <dbReference type="EMBL" id="PSK82706.1"/>
    </source>
</evidence>
<dbReference type="EMBL" id="PYGC01000005">
    <property type="protein sequence ID" value="PSK82706.1"/>
    <property type="molecule type" value="Genomic_DNA"/>
</dbReference>
<accession>A0A2P8CCK1</accession>
<protein>
    <recommendedName>
        <fullName evidence="3">Panthothenate synthetase</fullName>
    </recommendedName>
</protein>
<dbReference type="AlphaFoldDB" id="A0A2P8CCK1"/>
<reference evidence="1 2" key="1">
    <citation type="submission" date="2018-03" db="EMBL/GenBank/DDBJ databases">
        <title>Genomic Encyclopedia of Archaeal and Bacterial Type Strains, Phase II (KMG-II): from individual species to whole genera.</title>
        <authorList>
            <person name="Goeker M."/>
        </authorList>
    </citation>
    <scope>NUCLEOTIDE SEQUENCE [LARGE SCALE GENOMIC DNA]</scope>
    <source>
        <strain evidence="1 2">DSM 27267</strain>
    </source>
</reference>
<gene>
    <name evidence="1" type="ORF">CLV93_10598</name>
</gene>